<dbReference type="CDD" id="cd03801">
    <property type="entry name" value="GT4_PimA-like"/>
    <property type="match status" value="1"/>
</dbReference>
<evidence type="ECO:0000313" key="5">
    <source>
        <dbReference type="EMBL" id="AIG62439.1"/>
    </source>
</evidence>
<dbReference type="Pfam" id="PF13439">
    <property type="entry name" value="Glyco_transf_4"/>
    <property type="match status" value="1"/>
</dbReference>
<dbReference type="PANTHER" id="PTHR45947:SF3">
    <property type="entry name" value="SULFOQUINOVOSYL TRANSFERASE SQD2"/>
    <property type="match status" value="1"/>
</dbReference>
<reference evidence="4" key="1">
    <citation type="journal article" date="2005" name="Vet. Microbiol.">
        <title>Molecular markers for detection of pathogenic Escherichia coli strains belonging to serogroups O 138 and O 139.</title>
        <authorList>
            <person name="Wang L."/>
            <person name="Liu B."/>
            <person name="Kong Q."/>
            <person name="Steinruck H."/>
            <person name="Krause G."/>
            <person name="Beutin L."/>
            <person name="Feng L."/>
        </authorList>
    </citation>
    <scope>NUCLEOTIDE SEQUENCE</scope>
</reference>
<dbReference type="Pfam" id="PF00534">
    <property type="entry name" value="Glycos_transf_1"/>
    <property type="match status" value="1"/>
</dbReference>
<proteinExistence type="predicted"/>
<dbReference type="EMBL" id="DQ109552">
    <property type="protein sequence ID" value="AAZ85722.1"/>
    <property type="molecule type" value="Genomic_DNA"/>
</dbReference>
<dbReference type="SUPFAM" id="SSF53756">
    <property type="entry name" value="UDP-Glycosyltransferase/glycogen phosphorylase"/>
    <property type="match status" value="1"/>
</dbReference>
<feature type="transmembrane region" description="Helical" evidence="1">
    <location>
        <begin position="67"/>
        <end position="86"/>
    </location>
</feature>
<dbReference type="GO" id="GO:0016757">
    <property type="term" value="F:glycosyltransferase activity"/>
    <property type="evidence" value="ECO:0007669"/>
    <property type="project" value="InterPro"/>
</dbReference>
<dbReference type="RefSeq" id="WP_063085469.1">
    <property type="nucleotide sequence ID" value="NZ_AP027432.1"/>
</dbReference>
<dbReference type="AlphaFoldDB" id="Q2VJ22"/>
<evidence type="ECO:0000313" key="4">
    <source>
        <dbReference type="EMBL" id="AAZ85722.1"/>
    </source>
</evidence>
<name>Q2VJ22_ECOLX</name>
<dbReference type="CAZy" id="GT4">
    <property type="family name" value="Glycosyltransferase Family 4"/>
</dbReference>
<gene>
    <name evidence="4" type="primary">wfaK</name>
    <name evidence="5" type="synonym">pglA</name>
</gene>
<dbReference type="InterPro" id="IPR001296">
    <property type="entry name" value="Glyco_trans_1"/>
</dbReference>
<sequence length="385" mass="43675">MTKVIMVLPRYLPIIGGAEVQCSRLIREFNKTGKVNIVSIVTRRVSNTLEKKEYIDNIPVTRIPPSGTGMLVEYIFCLLLIFYLLLNHKKYDVIHCHASSIFGLSCSLVGFLLKKKVIIKISTNGEIGSMQSSSIKRCISRFLSKYCTYIALNSEGYSEVNCYLSKAHKCIIPNGIDFNINHEKNLELATVIRKKLHNMYGEDIYICVFVGRFVTRKGIREIYECGADLTANGKKIIFVLIGDSELQRDAINFEYDHLHNFYIAGRKKNVFPYLIAGDLFISPSHKEGLPNTVLEALSVGKVCILSDILPHQEIAYEHPKNVILFKTGDAQELKQTIINYLELNPHKSSLHSYVQIEDNVLLDKYSISCIAEQYCLLYKDKSNAS</sequence>
<reference evidence="5" key="2">
    <citation type="journal article" date="2016" name="PLoS ONE">
        <title>Comparison of O-Antigen Gene Clusters of All O-Serogroups of Escherichia coli and Proposal for Adopting a New Nomenclature for O-Typing.</title>
        <authorList>
            <person name="DebRoy C."/>
            <person name="Fratamico P.M."/>
            <person name="Yan X."/>
            <person name="Baranzoni G."/>
            <person name="Liu Y."/>
            <person name="Needleman D.S."/>
            <person name="Tebbs R."/>
            <person name="O'Connell C.D."/>
            <person name="Allred A."/>
            <person name="Swimley M."/>
            <person name="Mwangi M."/>
            <person name="Kapur V."/>
            <person name="Raygoza Garay J.A."/>
            <person name="Roberts E.L."/>
            <person name="Katani R."/>
        </authorList>
    </citation>
    <scope>NUCLEOTIDE SEQUENCE</scope>
    <source>
        <strain evidence="5">CDC 63-57</strain>
    </source>
</reference>
<organism evidence="4">
    <name type="scientific">Escherichia coli</name>
    <dbReference type="NCBI Taxonomy" id="562"/>
    <lineage>
        <taxon>Bacteria</taxon>
        <taxon>Pseudomonadati</taxon>
        <taxon>Pseudomonadota</taxon>
        <taxon>Gammaproteobacteria</taxon>
        <taxon>Enterobacterales</taxon>
        <taxon>Enterobacteriaceae</taxon>
        <taxon>Escherichia</taxon>
    </lineage>
</organism>
<evidence type="ECO:0000259" key="3">
    <source>
        <dbReference type="Pfam" id="PF13439"/>
    </source>
</evidence>
<feature type="domain" description="Glycosyl transferase family 1" evidence="2">
    <location>
        <begin position="204"/>
        <end position="350"/>
    </location>
</feature>
<keyword evidence="1" id="KW-1133">Transmembrane helix</keyword>
<dbReference type="InterPro" id="IPR028098">
    <property type="entry name" value="Glyco_trans_4-like_N"/>
</dbReference>
<evidence type="ECO:0000259" key="2">
    <source>
        <dbReference type="Pfam" id="PF00534"/>
    </source>
</evidence>
<dbReference type="InterPro" id="IPR050194">
    <property type="entry name" value="Glycosyltransferase_grp1"/>
</dbReference>
<feature type="domain" description="Glycosyltransferase subfamily 4-like N-terminal" evidence="3">
    <location>
        <begin position="15"/>
        <end position="177"/>
    </location>
</feature>
<feature type="transmembrane region" description="Helical" evidence="1">
    <location>
        <begin position="93"/>
        <end position="113"/>
    </location>
</feature>
<protein>
    <submittedName>
        <fullName evidence="4">Glycosyltransferase</fullName>
    </submittedName>
    <submittedName>
        <fullName evidence="5">N, N'-diacetylbacillosaminyl-diphospho-undecaprenol alpha-1,3-N-acetylgalactosaminyltransferase</fullName>
    </submittedName>
</protein>
<keyword evidence="4" id="KW-0808">Transferase</keyword>
<accession>Q2VJ22</accession>
<dbReference type="EMBL" id="KJ755548">
    <property type="protein sequence ID" value="AIG62439.1"/>
    <property type="molecule type" value="Genomic_DNA"/>
</dbReference>
<dbReference type="PANTHER" id="PTHR45947">
    <property type="entry name" value="SULFOQUINOVOSYL TRANSFERASE SQD2"/>
    <property type="match status" value="1"/>
</dbReference>
<evidence type="ECO:0000256" key="1">
    <source>
        <dbReference type="SAM" id="Phobius"/>
    </source>
</evidence>
<keyword evidence="1" id="KW-0472">Membrane</keyword>
<dbReference type="Gene3D" id="3.40.50.2000">
    <property type="entry name" value="Glycogen Phosphorylase B"/>
    <property type="match status" value="2"/>
</dbReference>
<keyword evidence="1" id="KW-0812">Transmembrane</keyword>